<evidence type="ECO:0000313" key="1">
    <source>
        <dbReference type="EMBL" id="TCJ01578.1"/>
    </source>
</evidence>
<dbReference type="InterPro" id="IPR010064">
    <property type="entry name" value="HK97-gp10_tail"/>
</dbReference>
<dbReference type="OrthoDB" id="1696709at2"/>
<protein>
    <submittedName>
        <fullName evidence="1">HK97 gp10 family phage protein</fullName>
    </submittedName>
</protein>
<keyword evidence="2" id="KW-1185">Reference proteome</keyword>
<evidence type="ECO:0000313" key="2">
    <source>
        <dbReference type="Proteomes" id="UP000293846"/>
    </source>
</evidence>
<accession>A0A4R1ANZ0</accession>
<organism evidence="1 2">
    <name type="scientific">Cytobacillus praedii</name>
    <dbReference type="NCBI Taxonomy" id="1742358"/>
    <lineage>
        <taxon>Bacteria</taxon>
        <taxon>Bacillati</taxon>
        <taxon>Bacillota</taxon>
        <taxon>Bacilli</taxon>
        <taxon>Bacillales</taxon>
        <taxon>Bacillaceae</taxon>
        <taxon>Cytobacillus</taxon>
    </lineage>
</organism>
<gene>
    <name evidence="1" type="ORF">E0Y62_23385</name>
</gene>
<dbReference type="Pfam" id="PF04883">
    <property type="entry name" value="HK97-gp10_like"/>
    <property type="match status" value="1"/>
</dbReference>
<dbReference type="EMBL" id="SJTH01000057">
    <property type="protein sequence ID" value="TCJ01578.1"/>
    <property type="molecule type" value="Genomic_DNA"/>
</dbReference>
<dbReference type="RefSeq" id="WP_131238535.1">
    <property type="nucleotide sequence ID" value="NZ_SJTH01000057.1"/>
</dbReference>
<sequence>MTSVDNLTQEIIRQLRVYEADVRLEIEDAGKVVSKNLVSRLKTTSPKLTGDYRKGWRIKRMGNKFIIHNATDYQLTHLLEKGHALRQGGRAPAYPHIRPAEQEAITDYVGRVERALGS</sequence>
<dbReference type="Proteomes" id="UP000293846">
    <property type="component" value="Unassembled WGS sequence"/>
</dbReference>
<comment type="caution">
    <text evidence="1">The sequence shown here is derived from an EMBL/GenBank/DDBJ whole genome shotgun (WGS) entry which is preliminary data.</text>
</comment>
<reference evidence="1 2" key="1">
    <citation type="submission" date="2019-03" db="EMBL/GenBank/DDBJ databases">
        <authorList>
            <person name="Jensen L."/>
            <person name="Storgaard J."/>
            <person name="Sulaj E."/>
            <person name="Schramm A."/>
            <person name="Marshall I.P.G."/>
        </authorList>
    </citation>
    <scope>NUCLEOTIDE SEQUENCE [LARGE SCALE GENOMIC DNA]</scope>
    <source>
        <strain evidence="1 2">2017H2G3</strain>
    </source>
</reference>
<dbReference type="AlphaFoldDB" id="A0A4R1ANZ0"/>
<name>A0A4R1ANZ0_9BACI</name>
<proteinExistence type="predicted"/>